<gene>
    <name evidence="4" type="ORF">GCM10008906_36140</name>
</gene>
<reference evidence="5" key="1">
    <citation type="journal article" date="2019" name="Int. J. Syst. Evol. Microbiol.">
        <title>The Global Catalogue of Microorganisms (GCM) 10K type strain sequencing project: providing services to taxonomists for standard genome sequencing and annotation.</title>
        <authorList>
            <consortium name="The Broad Institute Genomics Platform"/>
            <consortium name="The Broad Institute Genome Sequencing Center for Infectious Disease"/>
            <person name="Wu L."/>
            <person name="Ma J."/>
        </authorList>
    </citation>
    <scope>NUCLEOTIDE SEQUENCE [LARGE SCALE GENOMIC DNA]</scope>
    <source>
        <strain evidence="5">JCM 1407</strain>
    </source>
</reference>
<organism evidence="4 5">
    <name type="scientific">Clostridium oceanicum</name>
    <dbReference type="NCBI Taxonomy" id="1543"/>
    <lineage>
        <taxon>Bacteria</taxon>
        <taxon>Bacillati</taxon>
        <taxon>Bacillota</taxon>
        <taxon>Clostridia</taxon>
        <taxon>Eubacteriales</taxon>
        <taxon>Clostridiaceae</taxon>
        <taxon>Clostridium</taxon>
    </lineage>
</organism>
<dbReference type="PANTHER" id="PTHR13799:SF14">
    <property type="entry name" value="GTP CYCLOHYDROLASE 1 TYPE 2 HOMOLOG"/>
    <property type="match status" value="1"/>
</dbReference>
<keyword evidence="5" id="KW-1185">Reference proteome</keyword>
<evidence type="ECO:0000256" key="1">
    <source>
        <dbReference type="ARBA" id="ARBA00006964"/>
    </source>
</evidence>
<sequence>MALLVKQVEDFMSKYAPLFLKESYDNVGLMVGDSDSEVTSILVALDCTLEVIEEAKNKNCNLIITHHPMLFRKPKTITTNSLIGKKIIKVIKNDINVYSSHTNLDSVKNGFNDIMASLLKLNEIEIIDKNPLDKEAGIGRIGYLKDAITLEQLSQRVKELFNAKAIRYCGDDLKKIKKVAIVNGSGQDYFNKAKILGADCIITGDTTYHYVSDIIEENVAVIDGEHFYTEWPALVCVYKWIKGRLEELGYENSVYISKCNKSPYKYK</sequence>
<dbReference type="Gene3D" id="3.40.1390.30">
    <property type="entry name" value="NIF3 (NGG1p interacting factor 3)-like"/>
    <property type="match status" value="2"/>
</dbReference>
<dbReference type="Proteomes" id="UP001501510">
    <property type="component" value="Unassembled WGS sequence"/>
</dbReference>
<protein>
    <recommendedName>
        <fullName evidence="2">GTP cyclohydrolase 1 type 2 homolog</fullName>
    </recommendedName>
</protein>
<comment type="similarity">
    <text evidence="1">Belongs to the GTP cyclohydrolase I type 2/NIF3 family.</text>
</comment>
<accession>A0ABP3V6A2</accession>
<dbReference type="InterPro" id="IPR036069">
    <property type="entry name" value="DUF34/NIF3_sf"/>
</dbReference>
<dbReference type="RefSeq" id="WP_343764025.1">
    <property type="nucleotide sequence ID" value="NZ_BAAACG010000019.1"/>
</dbReference>
<keyword evidence="3" id="KW-0479">Metal-binding</keyword>
<evidence type="ECO:0000256" key="3">
    <source>
        <dbReference type="ARBA" id="ARBA00022723"/>
    </source>
</evidence>
<dbReference type="EMBL" id="BAAACG010000019">
    <property type="protein sequence ID" value="GAA0747262.1"/>
    <property type="molecule type" value="Genomic_DNA"/>
</dbReference>
<dbReference type="NCBIfam" id="TIGR00486">
    <property type="entry name" value="YbgI_SA1388"/>
    <property type="match status" value="1"/>
</dbReference>
<comment type="caution">
    <text evidence="4">The sequence shown here is derived from an EMBL/GenBank/DDBJ whole genome shotgun (WGS) entry which is preliminary data.</text>
</comment>
<evidence type="ECO:0000256" key="2">
    <source>
        <dbReference type="ARBA" id="ARBA00022112"/>
    </source>
</evidence>
<dbReference type="Pfam" id="PF01784">
    <property type="entry name" value="DUF34_NIF3"/>
    <property type="match status" value="1"/>
</dbReference>
<name>A0ABP3V6A2_9CLOT</name>
<evidence type="ECO:0000313" key="4">
    <source>
        <dbReference type="EMBL" id="GAA0747262.1"/>
    </source>
</evidence>
<proteinExistence type="inferred from homology"/>
<dbReference type="InterPro" id="IPR002678">
    <property type="entry name" value="DUF34/NIF3"/>
</dbReference>
<dbReference type="SUPFAM" id="SSF102705">
    <property type="entry name" value="NIF3 (NGG1p interacting factor 3)-like"/>
    <property type="match status" value="1"/>
</dbReference>
<evidence type="ECO:0000313" key="5">
    <source>
        <dbReference type="Proteomes" id="UP001501510"/>
    </source>
</evidence>
<dbReference type="PANTHER" id="PTHR13799">
    <property type="entry name" value="NGG1 INTERACTING FACTOR 3"/>
    <property type="match status" value="1"/>
</dbReference>